<feature type="region of interest" description="Disordered" evidence="10">
    <location>
        <begin position="429"/>
        <end position="454"/>
    </location>
</feature>
<evidence type="ECO:0000313" key="13">
    <source>
        <dbReference type="Proteomes" id="UP001159364"/>
    </source>
</evidence>
<dbReference type="Pfam" id="PF13639">
    <property type="entry name" value="zf-RING_2"/>
    <property type="match status" value="1"/>
</dbReference>
<feature type="region of interest" description="Disordered" evidence="10">
    <location>
        <begin position="486"/>
        <end position="536"/>
    </location>
</feature>
<evidence type="ECO:0000313" key="12">
    <source>
        <dbReference type="EMBL" id="KAJ8772869.1"/>
    </source>
</evidence>
<keyword evidence="4" id="KW-0808">Transferase</keyword>
<feature type="compositionally biased region" description="Basic residues" evidence="10">
    <location>
        <begin position="519"/>
        <end position="528"/>
    </location>
</feature>
<dbReference type="PANTHER" id="PTHR22937:SF212">
    <property type="entry name" value="RING-TYPE E3 UBIQUITIN TRANSFERASE"/>
    <property type="match status" value="1"/>
</dbReference>
<dbReference type="GO" id="GO:0010228">
    <property type="term" value="P:vegetative to reproductive phase transition of meristem"/>
    <property type="evidence" value="ECO:0007669"/>
    <property type="project" value="UniProtKB-ARBA"/>
</dbReference>
<dbReference type="InterPro" id="IPR013083">
    <property type="entry name" value="Znf_RING/FYVE/PHD"/>
</dbReference>
<dbReference type="Gene3D" id="3.30.40.10">
    <property type="entry name" value="Zinc/RING finger domain, C3HC4 (zinc finger)"/>
    <property type="match status" value="1"/>
</dbReference>
<name>A0AAV8U3R2_9ROSI</name>
<comment type="pathway">
    <text evidence="2">Protein modification; protein ubiquitination.</text>
</comment>
<keyword evidence="13" id="KW-1185">Reference proteome</keyword>
<feature type="region of interest" description="Disordered" evidence="10">
    <location>
        <begin position="91"/>
        <end position="110"/>
    </location>
</feature>
<gene>
    <name evidence="12" type="ORF">K2173_028046</name>
</gene>
<keyword evidence="7" id="KW-0833">Ubl conjugation pathway</keyword>
<feature type="domain" description="RING-type" evidence="11">
    <location>
        <begin position="656"/>
        <end position="697"/>
    </location>
</feature>
<evidence type="ECO:0000256" key="5">
    <source>
        <dbReference type="ARBA" id="ARBA00022723"/>
    </source>
</evidence>
<feature type="compositionally biased region" description="Polar residues" evidence="10">
    <location>
        <begin position="439"/>
        <end position="452"/>
    </location>
</feature>
<protein>
    <recommendedName>
        <fullName evidence="3">RING-type E3 ubiquitin transferase</fullName>
        <ecNumber evidence="3">2.3.2.27</ecNumber>
    </recommendedName>
</protein>
<evidence type="ECO:0000256" key="2">
    <source>
        <dbReference type="ARBA" id="ARBA00004906"/>
    </source>
</evidence>
<accession>A0AAV8U3R2</accession>
<dbReference type="EC" id="2.3.2.27" evidence="3"/>
<dbReference type="SUPFAM" id="SSF57850">
    <property type="entry name" value="RING/U-box"/>
    <property type="match status" value="1"/>
</dbReference>
<organism evidence="12 13">
    <name type="scientific">Erythroxylum novogranatense</name>
    <dbReference type="NCBI Taxonomy" id="1862640"/>
    <lineage>
        <taxon>Eukaryota</taxon>
        <taxon>Viridiplantae</taxon>
        <taxon>Streptophyta</taxon>
        <taxon>Embryophyta</taxon>
        <taxon>Tracheophyta</taxon>
        <taxon>Spermatophyta</taxon>
        <taxon>Magnoliopsida</taxon>
        <taxon>eudicotyledons</taxon>
        <taxon>Gunneridae</taxon>
        <taxon>Pentapetalae</taxon>
        <taxon>rosids</taxon>
        <taxon>fabids</taxon>
        <taxon>Malpighiales</taxon>
        <taxon>Erythroxylaceae</taxon>
        <taxon>Erythroxylum</taxon>
    </lineage>
</organism>
<keyword evidence="5" id="KW-0479">Metal-binding</keyword>
<evidence type="ECO:0000256" key="3">
    <source>
        <dbReference type="ARBA" id="ARBA00012483"/>
    </source>
</evidence>
<evidence type="ECO:0000256" key="4">
    <source>
        <dbReference type="ARBA" id="ARBA00022679"/>
    </source>
</evidence>
<dbReference type="GO" id="GO:0008270">
    <property type="term" value="F:zinc ion binding"/>
    <property type="evidence" value="ECO:0007669"/>
    <property type="project" value="UniProtKB-KW"/>
</dbReference>
<evidence type="ECO:0000256" key="10">
    <source>
        <dbReference type="SAM" id="MobiDB-lite"/>
    </source>
</evidence>
<keyword evidence="8" id="KW-0862">Zinc</keyword>
<dbReference type="SMART" id="SM00184">
    <property type="entry name" value="RING"/>
    <property type="match status" value="1"/>
</dbReference>
<dbReference type="GO" id="GO:0061630">
    <property type="term" value="F:ubiquitin protein ligase activity"/>
    <property type="evidence" value="ECO:0007669"/>
    <property type="project" value="UniProtKB-EC"/>
</dbReference>
<sequence>MQGHRSVIGSLPETLDFDHGSSSGNAFVDPQICWNSLRNPADSRLADFILSPSHMTGAFVNSVDQERQGPSEWNLGEPSSSGLRNEAIHDEHKREHGWSSSVSAYSGPGPRLEERRYGPTNILPFNSVHVDSQFMQSSNSDGMTQNLNLNAGPVTHGIDNFPFMEASGNKASWTGNEHAPSSSGYDSLLLAPGTSGYSVEQQDDRPGCPVDGRPCKRKAVEINVGQSSIGGSSSFFQSSEQNAWPGVPACYDANSSLSMGAQPELFNARLGIGARGLACDGSPDLEMARRTESSHRNFRLVINPANEESVPPALFPTGSATRRSGIPSSHHSSRLIPVDHSLNLRSFPTVDGASSVSQQAGVPVPALVQNSQSFRWNEIPSSRVGSSSSSIILCDAEEANSRSRGSNVWEHSVTVPATELRASTRIPAPAHVTGGNINGPGNVSSSSWTAPNTGVHPLAAPTWIPQPNPPRNSRRLAEYVRRSLSNSAVGEAGGQSSSRSPPQPGLTSSGDMPHSSNNHGHHRSHARSASRLERQGDSVLGIPYPLRTLATTREGRSRLVVSEIRNVLDVIRRGESLRIEDFMLLDQSVFFGVADIHDRHRDMRLDVDNMSYEELLALEERIGNVNTGLSEETILRHLKQRKHSVKMGAEGETEPCCICREEYNEGEDIGKLDCGHDFHTGCIKQWLMLKNWCPICKTTGLTT</sequence>
<dbReference type="InterPro" id="IPR001841">
    <property type="entry name" value="Znf_RING"/>
</dbReference>
<dbReference type="PANTHER" id="PTHR22937">
    <property type="entry name" value="E3 UBIQUITIN-PROTEIN LIGASE RNF165"/>
    <property type="match status" value="1"/>
</dbReference>
<comment type="catalytic activity">
    <reaction evidence="1">
        <text>S-ubiquitinyl-[E2 ubiquitin-conjugating enzyme]-L-cysteine + [acceptor protein]-L-lysine = [E2 ubiquitin-conjugating enzyme]-L-cysteine + N(6)-ubiquitinyl-[acceptor protein]-L-lysine.</text>
        <dbReference type="EC" id="2.3.2.27"/>
    </reaction>
</comment>
<dbReference type="AlphaFoldDB" id="A0AAV8U3R2"/>
<evidence type="ECO:0000256" key="6">
    <source>
        <dbReference type="ARBA" id="ARBA00022771"/>
    </source>
</evidence>
<evidence type="ECO:0000256" key="8">
    <source>
        <dbReference type="ARBA" id="ARBA00022833"/>
    </source>
</evidence>
<evidence type="ECO:0000256" key="7">
    <source>
        <dbReference type="ARBA" id="ARBA00022786"/>
    </source>
</evidence>
<keyword evidence="6 9" id="KW-0863">Zinc-finger</keyword>
<dbReference type="FunFam" id="3.30.40.10:FF:000309">
    <property type="entry name" value="E3 ubiquitin-protein ligase MBR2"/>
    <property type="match status" value="1"/>
</dbReference>
<evidence type="ECO:0000256" key="1">
    <source>
        <dbReference type="ARBA" id="ARBA00000900"/>
    </source>
</evidence>
<comment type="caution">
    <text evidence="12">The sequence shown here is derived from an EMBL/GenBank/DDBJ whole genome shotgun (WGS) entry which is preliminary data.</text>
</comment>
<reference evidence="12 13" key="1">
    <citation type="submission" date="2021-09" db="EMBL/GenBank/DDBJ databases">
        <title>Genomic insights and catalytic innovation underlie evolution of tropane alkaloids biosynthesis.</title>
        <authorList>
            <person name="Wang Y.-J."/>
            <person name="Tian T."/>
            <person name="Huang J.-P."/>
            <person name="Huang S.-X."/>
        </authorList>
    </citation>
    <scope>NUCLEOTIDE SEQUENCE [LARGE SCALE GENOMIC DNA]</scope>
    <source>
        <strain evidence="12">KIB-2018</strain>
        <tissue evidence="12">Leaf</tissue>
    </source>
</reference>
<evidence type="ECO:0000259" key="11">
    <source>
        <dbReference type="PROSITE" id="PS50089"/>
    </source>
</evidence>
<dbReference type="InterPro" id="IPR045191">
    <property type="entry name" value="MBR1/2-like"/>
</dbReference>
<dbReference type="PROSITE" id="PS50089">
    <property type="entry name" value="ZF_RING_2"/>
    <property type="match status" value="1"/>
</dbReference>
<proteinExistence type="predicted"/>
<dbReference type="EMBL" id="JAIWQS010000002">
    <property type="protein sequence ID" value="KAJ8772869.1"/>
    <property type="molecule type" value="Genomic_DNA"/>
</dbReference>
<evidence type="ECO:0000256" key="9">
    <source>
        <dbReference type="PROSITE-ProRule" id="PRU00175"/>
    </source>
</evidence>
<dbReference type="Proteomes" id="UP001159364">
    <property type="component" value="Linkage Group LG02"/>
</dbReference>
<dbReference type="GO" id="GO:0043161">
    <property type="term" value="P:proteasome-mediated ubiquitin-dependent protein catabolic process"/>
    <property type="evidence" value="ECO:0007669"/>
    <property type="project" value="UniProtKB-ARBA"/>
</dbReference>
<feature type="region of interest" description="Disordered" evidence="10">
    <location>
        <begin position="193"/>
        <end position="214"/>
    </location>
</feature>